<feature type="domain" description="Shikimate dehydrogenase substrate binding N-terminal" evidence="10">
    <location>
        <begin position="6"/>
        <end position="88"/>
    </location>
</feature>
<dbReference type="InterPro" id="IPR036291">
    <property type="entry name" value="NAD(P)-bd_dom_sf"/>
</dbReference>
<evidence type="ECO:0000256" key="5">
    <source>
        <dbReference type="ARBA" id="ARBA00023002"/>
    </source>
</evidence>
<dbReference type="RefSeq" id="WP_089654333.1">
    <property type="nucleotide sequence ID" value="NZ_FNIZ01000022.1"/>
</dbReference>
<dbReference type="InterPro" id="IPR011342">
    <property type="entry name" value="Shikimate_DH"/>
</dbReference>
<dbReference type="GO" id="GO:0019632">
    <property type="term" value="P:shikimate metabolic process"/>
    <property type="evidence" value="ECO:0007669"/>
    <property type="project" value="InterPro"/>
</dbReference>
<evidence type="ECO:0000256" key="2">
    <source>
        <dbReference type="ARBA" id="ARBA00012962"/>
    </source>
</evidence>
<gene>
    <name evidence="8" type="primary">aroE</name>
    <name evidence="12" type="ORF">SAMN05421677_12262</name>
</gene>
<comment type="function">
    <text evidence="8">Involved in the biosynthesis of the chorismate, which leads to the biosynthesis of aromatic amino acids. Catalyzes the reversible NADPH linked reduction of 3-dehydroshikimate (DHSA) to yield shikimate (SA).</text>
</comment>
<dbReference type="GO" id="GO:0008652">
    <property type="term" value="P:amino acid biosynthetic process"/>
    <property type="evidence" value="ECO:0007669"/>
    <property type="project" value="UniProtKB-KW"/>
</dbReference>
<proteinExistence type="inferred from homology"/>
<dbReference type="Gene3D" id="3.40.50.720">
    <property type="entry name" value="NAD(P)-binding Rossmann-like Domain"/>
    <property type="match status" value="1"/>
</dbReference>
<dbReference type="PANTHER" id="PTHR21089">
    <property type="entry name" value="SHIKIMATE DEHYDROGENASE"/>
    <property type="match status" value="1"/>
</dbReference>
<dbReference type="STRING" id="240303.SAMN05421677_12262"/>
<dbReference type="Gene3D" id="3.40.50.10860">
    <property type="entry name" value="Leucine Dehydrogenase, chain A, domain 1"/>
    <property type="match status" value="1"/>
</dbReference>
<comment type="subunit">
    <text evidence="8">Homodimer.</text>
</comment>
<dbReference type="GO" id="GO:0005829">
    <property type="term" value="C:cytosol"/>
    <property type="evidence" value="ECO:0007669"/>
    <property type="project" value="TreeGrafter"/>
</dbReference>
<sequence length="278" mass="31338">MYKLGLIGHPIGHSMSPWIHEKLMEQQGIEGKYELLEIQPDEFGEKVNLLKEKGLDGFNVTVPYKEKIIPYLDGLDESARHLGAVNTVHHTDQGWIGYNTDGRGFVHSLKNRFPDIFHNNAKALLLGSGGAARGIFEALTRSNIARVDIANRTIKRAEDLIQDIPSKAYSSPLTLEQAKNTLMDYDLIVQTTTVGMNPDHDKMIVSLDHLTKGTVVSDIVYRPMKTKFLNEAEKRGARLHFGHEMLLQQAVYAFQIWTDTEPESSLLLNEFEQKLKGV</sequence>
<feature type="binding site" evidence="8">
    <location>
        <position position="221"/>
    </location>
    <ligand>
        <name>shikimate</name>
        <dbReference type="ChEBI" id="CHEBI:36208"/>
    </ligand>
</feature>
<organism evidence="12 13">
    <name type="scientific">Halobacillus aidingensis</name>
    <dbReference type="NCBI Taxonomy" id="240303"/>
    <lineage>
        <taxon>Bacteria</taxon>
        <taxon>Bacillati</taxon>
        <taxon>Bacillota</taxon>
        <taxon>Bacilli</taxon>
        <taxon>Bacillales</taxon>
        <taxon>Bacillaceae</taxon>
        <taxon>Halobacillus</taxon>
    </lineage>
</organism>
<dbReference type="EC" id="1.1.1.25" evidence="2 8"/>
<evidence type="ECO:0000256" key="1">
    <source>
        <dbReference type="ARBA" id="ARBA00004871"/>
    </source>
</evidence>
<dbReference type="InterPro" id="IPR006151">
    <property type="entry name" value="Shikm_DH/Glu-tRNA_Rdtase"/>
</dbReference>
<evidence type="ECO:0000256" key="3">
    <source>
        <dbReference type="ARBA" id="ARBA00022605"/>
    </source>
</evidence>
<comment type="similarity">
    <text evidence="8">Belongs to the shikimate dehydrogenase family.</text>
</comment>
<evidence type="ECO:0000313" key="12">
    <source>
        <dbReference type="EMBL" id="SDP56686.1"/>
    </source>
</evidence>
<dbReference type="Pfam" id="PF18317">
    <property type="entry name" value="SDH_C"/>
    <property type="match status" value="1"/>
</dbReference>
<dbReference type="GO" id="GO:0050661">
    <property type="term" value="F:NADP binding"/>
    <property type="evidence" value="ECO:0007669"/>
    <property type="project" value="InterPro"/>
</dbReference>
<dbReference type="InterPro" id="IPR046346">
    <property type="entry name" value="Aminoacid_DH-like_N_sf"/>
</dbReference>
<feature type="binding site" evidence="8">
    <location>
        <position position="101"/>
    </location>
    <ligand>
        <name>shikimate</name>
        <dbReference type="ChEBI" id="CHEBI:36208"/>
    </ligand>
</feature>
<keyword evidence="13" id="KW-1185">Reference proteome</keyword>
<dbReference type="GO" id="GO:0009423">
    <property type="term" value="P:chorismate biosynthetic process"/>
    <property type="evidence" value="ECO:0007669"/>
    <property type="project" value="UniProtKB-UniRule"/>
</dbReference>
<accession>A0A1H0TSZ3</accession>
<dbReference type="InterPro" id="IPR022893">
    <property type="entry name" value="Shikimate_DH_fam"/>
</dbReference>
<evidence type="ECO:0000259" key="10">
    <source>
        <dbReference type="Pfam" id="PF08501"/>
    </source>
</evidence>
<dbReference type="SUPFAM" id="SSF53223">
    <property type="entry name" value="Aminoacid dehydrogenase-like, N-terminal domain"/>
    <property type="match status" value="1"/>
</dbReference>
<comment type="pathway">
    <text evidence="1 8">Metabolic intermediate biosynthesis; chorismate biosynthesis; chorismate from D-erythrose 4-phosphate and phosphoenolpyruvate: step 4/7.</text>
</comment>
<evidence type="ECO:0000256" key="8">
    <source>
        <dbReference type="HAMAP-Rule" id="MF_00222"/>
    </source>
</evidence>
<dbReference type="NCBIfam" id="TIGR00507">
    <property type="entry name" value="aroE"/>
    <property type="match status" value="1"/>
</dbReference>
<dbReference type="UniPathway" id="UPA00053">
    <property type="reaction ID" value="UER00087"/>
</dbReference>
<comment type="catalytic activity">
    <reaction evidence="7 8">
        <text>shikimate + NADP(+) = 3-dehydroshikimate + NADPH + H(+)</text>
        <dbReference type="Rhea" id="RHEA:17737"/>
        <dbReference type="ChEBI" id="CHEBI:15378"/>
        <dbReference type="ChEBI" id="CHEBI:16630"/>
        <dbReference type="ChEBI" id="CHEBI:36208"/>
        <dbReference type="ChEBI" id="CHEBI:57783"/>
        <dbReference type="ChEBI" id="CHEBI:58349"/>
        <dbReference type="EC" id="1.1.1.25"/>
    </reaction>
</comment>
<dbReference type="GO" id="GO:0004764">
    <property type="term" value="F:shikimate 3-dehydrogenase (NADP+) activity"/>
    <property type="evidence" value="ECO:0007669"/>
    <property type="project" value="UniProtKB-UniRule"/>
</dbReference>
<dbReference type="CDD" id="cd01065">
    <property type="entry name" value="NAD_bind_Shikimate_DH"/>
    <property type="match status" value="1"/>
</dbReference>
<keyword evidence="5 8" id="KW-0560">Oxidoreductase</keyword>
<name>A0A1H0TSZ3_HALAD</name>
<evidence type="ECO:0000256" key="4">
    <source>
        <dbReference type="ARBA" id="ARBA00022857"/>
    </source>
</evidence>
<feature type="binding site" evidence="8">
    <location>
        <position position="249"/>
    </location>
    <ligand>
        <name>shikimate</name>
        <dbReference type="ChEBI" id="CHEBI:36208"/>
    </ligand>
</feature>
<feature type="domain" description="SDH C-terminal" evidence="11">
    <location>
        <begin position="242"/>
        <end position="262"/>
    </location>
</feature>
<dbReference type="OrthoDB" id="9792692at2"/>
<feature type="binding site" evidence="8">
    <location>
        <position position="242"/>
    </location>
    <ligand>
        <name>NADP(+)</name>
        <dbReference type="ChEBI" id="CHEBI:58349"/>
    </ligand>
</feature>
<evidence type="ECO:0000256" key="6">
    <source>
        <dbReference type="ARBA" id="ARBA00023141"/>
    </source>
</evidence>
<dbReference type="AlphaFoldDB" id="A0A1H0TSZ3"/>
<feature type="binding site" evidence="8">
    <location>
        <position position="77"/>
    </location>
    <ligand>
        <name>NADP(+)</name>
        <dbReference type="ChEBI" id="CHEBI:58349"/>
    </ligand>
</feature>
<feature type="binding site" evidence="8">
    <location>
        <begin position="151"/>
        <end position="156"/>
    </location>
    <ligand>
        <name>NADP(+)</name>
        <dbReference type="ChEBI" id="CHEBI:58349"/>
    </ligand>
</feature>
<reference evidence="13" key="1">
    <citation type="submission" date="2016-10" db="EMBL/GenBank/DDBJ databases">
        <authorList>
            <person name="Varghese N."/>
            <person name="Submissions S."/>
        </authorList>
    </citation>
    <scope>NUCLEOTIDE SEQUENCE [LARGE SCALE GENOMIC DNA]</scope>
    <source>
        <strain evidence="13">CGMCC 1.3703</strain>
    </source>
</reference>
<feature type="binding site" evidence="8">
    <location>
        <position position="86"/>
    </location>
    <ligand>
        <name>shikimate</name>
        <dbReference type="ChEBI" id="CHEBI:36208"/>
    </ligand>
</feature>
<dbReference type="Pfam" id="PF08501">
    <property type="entry name" value="Shikimate_dh_N"/>
    <property type="match status" value="1"/>
</dbReference>
<dbReference type="HAMAP" id="MF_00222">
    <property type="entry name" value="Shikimate_DH_AroE"/>
    <property type="match status" value="1"/>
</dbReference>
<evidence type="ECO:0000259" key="9">
    <source>
        <dbReference type="Pfam" id="PF01488"/>
    </source>
</evidence>
<dbReference type="InterPro" id="IPR041121">
    <property type="entry name" value="SDH_C"/>
</dbReference>
<feature type="binding site" evidence="8">
    <location>
        <position position="61"/>
    </location>
    <ligand>
        <name>shikimate</name>
        <dbReference type="ChEBI" id="CHEBI:36208"/>
    </ligand>
</feature>
<protein>
    <recommendedName>
        <fullName evidence="2 8">Shikimate dehydrogenase (NADP(+))</fullName>
        <shortName evidence="8">SDH</shortName>
        <ecNumber evidence="2 8">1.1.1.25</ecNumber>
    </recommendedName>
</protein>
<feature type="binding site" evidence="8">
    <location>
        <begin position="127"/>
        <end position="131"/>
    </location>
    <ligand>
        <name>NADP(+)</name>
        <dbReference type="ChEBI" id="CHEBI:58349"/>
    </ligand>
</feature>
<evidence type="ECO:0000256" key="7">
    <source>
        <dbReference type="ARBA" id="ARBA00049442"/>
    </source>
</evidence>
<dbReference type="GO" id="GO:0009073">
    <property type="term" value="P:aromatic amino acid family biosynthetic process"/>
    <property type="evidence" value="ECO:0007669"/>
    <property type="project" value="UniProtKB-KW"/>
</dbReference>
<feature type="domain" description="Quinate/shikimate 5-dehydrogenase/glutamyl-tRNA reductase" evidence="9">
    <location>
        <begin position="118"/>
        <end position="195"/>
    </location>
</feature>
<dbReference type="Proteomes" id="UP000198860">
    <property type="component" value="Unassembled WGS sequence"/>
</dbReference>
<feature type="binding site" evidence="8">
    <location>
        <position position="219"/>
    </location>
    <ligand>
        <name>NADP(+)</name>
        <dbReference type="ChEBI" id="CHEBI:58349"/>
    </ligand>
</feature>
<dbReference type="PANTHER" id="PTHR21089:SF1">
    <property type="entry name" value="BIFUNCTIONAL 3-DEHYDROQUINATE DEHYDRATASE_SHIKIMATE DEHYDROGENASE, CHLOROPLASTIC"/>
    <property type="match status" value="1"/>
</dbReference>
<dbReference type="EMBL" id="FNIZ01000022">
    <property type="protein sequence ID" value="SDP56686.1"/>
    <property type="molecule type" value="Genomic_DNA"/>
</dbReference>
<keyword evidence="3 8" id="KW-0028">Amino-acid biosynthesis</keyword>
<feature type="active site" description="Proton acceptor" evidence="8">
    <location>
        <position position="65"/>
    </location>
</feature>
<evidence type="ECO:0000313" key="13">
    <source>
        <dbReference type="Proteomes" id="UP000198860"/>
    </source>
</evidence>
<evidence type="ECO:0000259" key="11">
    <source>
        <dbReference type="Pfam" id="PF18317"/>
    </source>
</evidence>
<dbReference type="SUPFAM" id="SSF51735">
    <property type="entry name" value="NAD(P)-binding Rossmann-fold domains"/>
    <property type="match status" value="1"/>
</dbReference>
<feature type="binding site" evidence="8">
    <location>
        <begin position="14"/>
        <end position="16"/>
    </location>
    <ligand>
        <name>shikimate</name>
        <dbReference type="ChEBI" id="CHEBI:36208"/>
    </ligand>
</feature>
<keyword evidence="4 8" id="KW-0521">NADP</keyword>
<keyword evidence="6 8" id="KW-0057">Aromatic amino acid biosynthesis</keyword>
<dbReference type="Pfam" id="PF01488">
    <property type="entry name" value="Shikimate_DH"/>
    <property type="match status" value="1"/>
</dbReference>
<dbReference type="InterPro" id="IPR013708">
    <property type="entry name" value="Shikimate_DH-bd_N"/>
</dbReference>